<evidence type="ECO:0000313" key="2">
    <source>
        <dbReference type="Proteomes" id="UP000837857"/>
    </source>
</evidence>
<protein>
    <recommendedName>
        <fullName evidence="3">Ribosomal protein S14</fullName>
    </recommendedName>
</protein>
<evidence type="ECO:0000313" key="1">
    <source>
        <dbReference type="EMBL" id="CAH2043782.1"/>
    </source>
</evidence>
<keyword evidence="2" id="KW-1185">Reference proteome</keyword>
<accession>A0ABN8HYF2</accession>
<gene>
    <name evidence="1" type="ORF">IPOD504_LOCUS4444</name>
</gene>
<name>A0ABN8HYF2_9NEOP</name>
<dbReference type="EMBL" id="OW152827">
    <property type="protein sequence ID" value="CAH2043782.1"/>
    <property type="molecule type" value="Genomic_DNA"/>
</dbReference>
<proteinExistence type="predicted"/>
<evidence type="ECO:0008006" key="3">
    <source>
        <dbReference type="Google" id="ProtNLM"/>
    </source>
</evidence>
<dbReference type="Proteomes" id="UP000837857">
    <property type="component" value="Chromosome 15"/>
</dbReference>
<reference evidence="1" key="1">
    <citation type="submission" date="2022-03" db="EMBL/GenBank/DDBJ databases">
        <authorList>
            <person name="Martin H S."/>
        </authorList>
    </citation>
    <scope>NUCLEOTIDE SEQUENCE</scope>
</reference>
<organism evidence="1 2">
    <name type="scientific">Iphiclides podalirius</name>
    <name type="common">scarce swallowtail</name>
    <dbReference type="NCBI Taxonomy" id="110791"/>
    <lineage>
        <taxon>Eukaryota</taxon>
        <taxon>Metazoa</taxon>
        <taxon>Ecdysozoa</taxon>
        <taxon>Arthropoda</taxon>
        <taxon>Hexapoda</taxon>
        <taxon>Insecta</taxon>
        <taxon>Pterygota</taxon>
        <taxon>Neoptera</taxon>
        <taxon>Endopterygota</taxon>
        <taxon>Lepidoptera</taxon>
        <taxon>Glossata</taxon>
        <taxon>Ditrysia</taxon>
        <taxon>Papilionoidea</taxon>
        <taxon>Papilionidae</taxon>
        <taxon>Papilioninae</taxon>
        <taxon>Iphiclides</taxon>
    </lineage>
</organism>
<sequence length="76" mass="8817">MISDASLRFQKNAGSNPIRMRRVFRKRDPKAPCCIVADRRSGGVGWRLRCDRLTHRPITIRECQRTGIRLIGCTYE</sequence>
<feature type="non-terminal residue" evidence="1">
    <location>
        <position position="76"/>
    </location>
</feature>